<comment type="caution">
    <text evidence="1">The sequence shown here is derived from an EMBL/GenBank/DDBJ whole genome shotgun (WGS) entry which is preliminary data.</text>
</comment>
<gene>
    <name evidence="1" type="ORF">H6A60_11295</name>
</gene>
<proteinExistence type="predicted"/>
<evidence type="ECO:0000313" key="1">
    <source>
        <dbReference type="EMBL" id="MBM6705051.1"/>
    </source>
</evidence>
<protein>
    <submittedName>
        <fullName evidence="1">Uncharacterized protein</fullName>
    </submittedName>
</protein>
<feature type="non-terminal residue" evidence="1">
    <location>
        <position position="462"/>
    </location>
</feature>
<sequence length="462" mass="46442">TLIRDASNDFSGDLSKLKLELDGAASAGTAIEQAVIQNNVETARLEGTAQGFGAVQGEDDGLWDLNLNLSFTTLRINKDRTFTVSEGGDIGLVITDKGADAAGGLSITSGASVQLLETNSYHGKTSVSSGAELILAADDALGHTSALNTETGTSVAFGDTNQTIGEIHASGALVSDKGASGKLTITSGGEVSGANAGFHLDVDLTGNGDLTLTDVASLGTDNLVTIANADAELVLAGAGGSFSNALSGAGSLRIGAGSDVALTGKNDLTGGLAVDASGKVSAGGNIYDHIGTGTVALAGEADFTLESQETADWTWNNTVTGSGDLTLARDGSGSRVLLFNENSLSGFDGTLTLDNWTIDLSETGGVKNATLDEIYDSALTDLTLTNGAQALVTGEVGLETKILTLGDSGRLTLNGVGAPGSTGTGSAHITVKKLHLKDGFNIDLGIKDASVESSDLLLQDSG</sequence>
<dbReference type="Proteomes" id="UP000715095">
    <property type="component" value="Unassembled WGS sequence"/>
</dbReference>
<organism evidence="1 2">
    <name type="scientific">Sutterella massiliensis</name>
    <dbReference type="NCBI Taxonomy" id="1816689"/>
    <lineage>
        <taxon>Bacteria</taxon>
        <taxon>Pseudomonadati</taxon>
        <taxon>Pseudomonadota</taxon>
        <taxon>Betaproteobacteria</taxon>
        <taxon>Burkholderiales</taxon>
        <taxon>Sutterellaceae</taxon>
        <taxon>Sutterella</taxon>
    </lineage>
</organism>
<reference evidence="1 2" key="1">
    <citation type="journal article" date="2021" name="Sci. Rep.">
        <title>The distribution of antibiotic resistance genes in chicken gut microbiota commensals.</title>
        <authorList>
            <person name="Juricova H."/>
            <person name="Matiasovicova J."/>
            <person name="Kubasova T."/>
            <person name="Cejkova D."/>
            <person name="Rychlik I."/>
        </authorList>
    </citation>
    <scope>NUCLEOTIDE SEQUENCE [LARGE SCALE GENOMIC DNA]</scope>
    <source>
        <strain evidence="1 2">An829</strain>
    </source>
</reference>
<evidence type="ECO:0000313" key="2">
    <source>
        <dbReference type="Proteomes" id="UP000715095"/>
    </source>
</evidence>
<name>A0ABS2DUM1_9BURK</name>
<accession>A0ABS2DUM1</accession>
<dbReference type="EMBL" id="JACJJC010000079">
    <property type="protein sequence ID" value="MBM6705051.1"/>
    <property type="molecule type" value="Genomic_DNA"/>
</dbReference>
<feature type="non-terminal residue" evidence="1">
    <location>
        <position position="1"/>
    </location>
</feature>
<keyword evidence="2" id="KW-1185">Reference proteome</keyword>